<dbReference type="RefSeq" id="WP_215964673.1">
    <property type="nucleotide sequence ID" value="NZ_JAQOMS010000002.1"/>
</dbReference>
<keyword evidence="3" id="KW-1185">Reference proteome</keyword>
<dbReference type="Proteomes" id="UP001528411">
    <property type="component" value="Unassembled WGS sequence"/>
</dbReference>
<dbReference type="InterPro" id="IPR045500">
    <property type="entry name" value="DUF6491"/>
</dbReference>
<evidence type="ECO:0000256" key="1">
    <source>
        <dbReference type="SAM" id="MobiDB-lite"/>
    </source>
</evidence>
<sequence>MFKLILSIIVAGFILVGCASNNTLTKEERTAAYEQFVVDNNLERTDKIPGFKFDQWSSLGAKHLILYRNFRSPYLVTLQRNCFDLDFAHQLAIEHQGGSLRAKFDYVLVPNTIPVKCFISAIHKITPEQKKQLMAIGEDPKTSSPDDAEDNDQEADGEASDSDLESV</sequence>
<dbReference type="PROSITE" id="PS51257">
    <property type="entry name" value="PROKAR_LIPOPROTEIN"/>
    <property type="match status" value="1"/>
</dbReference>
<name>A0ABT5FF02_9GAMM</name>
<gene>
    <name evidence="2" type="ORF">PN838_16760</name>
</gene>
<reference evidence="2 3" key="1">
    <citation type="submission" date="2023-01" db="EMBL/GenBank/DDBJ databases">
        <title>Psychrosphaera sp. nov., isolated from marine algae.</title>
        <authorList>
            <person name="Bayburt H."/>
            <person name="Choi B.J."/>
            <person name="Kim J.M."/>
            <person name="Choi D.G."/>
            <person name="Jeon C.O."/>
        </authorList>
    </citation>
    <scope>NUCLEOTIDE SEQUENCE [LARGE SCALE GENOMIC DNA]</scope>
    <source>
        <strain evidence="2 3">G1-22</strain>
    </source>
</reference>
<protein>
    <submittedName>
        <fullName evidence="2">DUF6491 family protein</fullName>
    </submittedName>
</protein>
<evidence type="ECO:0000313" key="2">
    <source>
        <dbReference type="EMBL" id="MDC2890112.1"/>
    </source>
</evidence>
<accession>A0ABT5FF02</accession>
<comment type="caution">
    <text evidence="2">The sequence shown here is derived from an EMBL/GenBank/DDBJ whole genome shotgun (WGS) entry which is preliminary data.</text>
</comment>
<dbReference type="Pfam" id="PF20101">
    <property type="entry name" value="DUF6491"/>
    <property type="match status" value="1"/>
</dbReference>
<evidence type="ECO:0000313" key="3">
    <source>
        <dbReference type="Proteomes" id="UP001528411"/>
    </source>
</evidence>
<dbReference type="EMBL" id="JAQOMS010000002">
    <property type="protein sequence ID" value="MDC2890112.1"/>
    <property type="molecule type" value="Genomic_DNA"/>
</dbReference>
<organism evidence="2 3">
    <name type="scientific">Psychrosphaera algicola</name>
    <dbReference type="NCBI Taxonomy" id="3023714"/>
    <lineage>
        <taxon>Bacteria</taxon>
        <taxon>Pseudomonadati</taxon>
        <taxon>Pseudomonadota</taxon>
        <taxon>Gammaproteobacteria</taxon>
        <taxon>Alteromonadales</taxon>
        <taxon>Pseudoalteromonadaceae</taxon>
        <taxon>Psychrosphaera</taxon>
    </lineage>
</organism>
<feature type="compositionally biased region" description="Acidic residues" evidence="1">
    <location>
        <begin position="146"/>
        <end position="167"/>
    </location>
</feature>
<proteinExistence type="predicted"/>
<feature type="region of interest" description="Disordered" evidence="1">
    <location>
        <begin position="131"/>
        <end position="167"/>
    </location>
</feature>